<dbReference type="InterPro" id="IPR017853">
    <property type="entry name" value="GH"/>
</dbReference>
<dbReference type="PANTHER" id="PTHR10357">
    <property type="entry name" value="ALPHA-AMYLASE FAMILY MEMBER"/>
    <property type="match status" value="1"/>
</dbReference>
<dbReference type="Gene3D" id="3.20.20.80">
    <property type="entry name" value="Glycosidases"/>
    <property type="match status" value="2"/>
</dbReference>
<feature type="domain" description="Glycosyl hydrolase family 13 catalytic" evidence="2">
    <location>
        <begin position="43"/>
        <end position="501"/>
    </location>
</feature>
<dbReference type="STRING" id="946333.A4W93_04250"/>
<evidence type="ECO:0000313" key="3">
    <source>
        <dbReference type="EMBL" id="ARN23725.1"/>
    </source>
</evidence>
<evidence type="ECO:0000256" key="1">
    <source>
        <dbReference type="SAM" id="MobiDB-lite"/>
    </source>
</evidence>
<name>A0A1W6LHJ8_9BURK</name>
<reference evidence="3 4" key="1">
    <citation type="submission" date="2016-04" db="EMBL/GenBank/DDBJ databases">
        <title>Complete genome sequence of natural rubber-degrading, novel Gram-negative bacterium, Rhizobacter gummiphilus strain NS21.</title>
        <authorList>
            <person name="Tabata M."/>
            <person name="Kasai D."/>
            <person name="Fukuda M."/>
        </authorList>
    </citation>
    <scope>NUCLEOTIDE SEQUENCE [LARGE SCALE GENOMIC DNA]</scope>
    <source>
        <strain evidence="3 4">NS21</strain>
    </source>
</reference>
<sequence length="587" mass="65129">MLATACSTPAPVQEPLAVAQATAAAKPPAAVPGRFKDNPIVYFLITDRFENGNPSNDHAYGRQKDGKDEIGTFHGGDLKGVTNKLKQGWFKELGVNAIWITAPYEQIHGWVVGGNKEFKHYAYHGYYALDFTTLDQSMGTPEELREMVDTAHAQGIRILFDVVMNHPGYLDIQSAKDLGLKVLWPDSEKATLTDYHGYIDYNNFNFTQWWGRDWVRAGLPGYIDGGRDDQTMQLAYLPDFRTESTEFVKLPAFLQKRQPFTPPPPAPAPKGKKARKAAAAAAAQPAPQPYPGKPDTNARDLPDTTVRGYLITWLTDWVREYGIDGFRADTVKHVEPAAWAELKTTATKALAEWKSKNPGKKIDDEPFWMVGEYWGKGPERDSLHDHGFDALINFEFQTDVAKPDAMFARYAKLLSGRPGYTALNYLSSHDTSLFDRKKLEEAGAGLLLSPGAVQIFYGDETARPLGPVPDSDPQQATRSDMNWSSMDTALLAHWRRLGTFRQRHVALARGEHRALGDAPYTFSRIDKESGDRVVVAMNAAGSRAIVTGDTFPEGTKVRDAYSGQPGIVTGGRVALDARRWVLLERAP</sequence>
<dbReference type="Proteomes" id="UP000193427">
    <property type="component" value="Chromosome"/>
</dbReference>
<dbReference type="AlphaFoldDB" id="A0A1W6LHJ8"/>
<gene>
    <name evidence="3" type="ORF">A4W93_04250</name>
</gene>
<dbReference type="SMART" id="SM00642">
    <property type="entry name" value="Aamy"/>
    <property type="match status" value="1"/>
</dbReference>
<accession>A0A1W6LHJ8</accession>
<dbReference type="PANTHER" id="PTHR10357:SF209">
    <property type="entry name" value="PERIPLASMIC ALPHA-AMYLASE"/>
    <property type="match status" value="1"/>
</dbReference>
<proteinExistence type="predicted"/>
<dbReference type="GO" id="GO:0005975">
    <property type="term" value="P:carbohydrate metabolic process"/>
    <property type="evidence" value="ECO:0007669"/>
    <property type="project" value="InterPro"/>
</dbReference>
<protein>
    <submittedName>
        <fullName evidence="3">Alpha-amylase</fullName>
    </submittedName>
</protein>
<feature type="region of interest" description="Disordered" evidence="1">
    <location>
        <begin position="256"/>
        <end position="301"/>
    </location>
</feature>
<evidence type="ECO:0000313" key="4">
    <source>
        <dbReference type="Proteomes" id="UP000193427"/>
    </source>
</evidence>
<dbReference type="EMBL" id="CP015118">
    <property type="protein sequence ID" value="ARN23725.1"/>
    <property type="molecule type" value="Genomic_DNA"/>
</dbReference>
<dbReference type="KEGG" id="rgu:A4W93_04250"/>
<dbReference type="SUPFAM" id="SSF51445">
    <property type="entry name" value="(Trans)glycosidases"/>
    <property type="match status" value="1"/>
</dbReference>
<evidence type="ECO:0000259" key="2">
    <source>
        <dbReference type="SMART" id="SM00642"/>
    </source>
</evidence>
<keyword evidence="4" id="KW-1185">Reference proteome</keyword>
<dbReference type="InterPro" id="IPR006047">
    <property type="entry name" value="GH13_cat_dom"/>
</dbReference>
<dbReference type="Pfam" id="PF00128">
    <property type="entry name" value="Alpha-amylase"/>
    <property type="match status" value="1"/>
</dbReference>
<organism evidence="3 4">
    <name type="scientific">Piscinibacter gummiphilus</name>
    <dbReference type="NCBI Taxonomy" id="946333"/>
    <lineage>
        <taxon>Bacteria</taxon>
        <taxon>Pseudomonadati</taxon>
        <taxon>Pseudomonadota</taxon>
        <taxon>Betaproteobacteria</taxon>
        <taxon>Burkholderiales</taxon>
        <taxon>Sphaerotilaceae</taxon>
        <taxon>Piscinibacter</taxon>
    </lineage>
</organism>
<dbReference type="OrthoDB" id="9800174at2"/>